<dbReference type="InterPro" id="IPR033389">
    <property type="entry name" value="AUX/IAA_dom"/>
</dbReference>
<evidence type="ECO:0000313" key="13">
    <source>
        <dbReference type="EMBL" id="KAK1309340.1"/>
    </source>
</evidence>
<dbReference type="PANTHER" id="PTHR31734:SF6">
    <property type="entry name" value="AUXIN-RESPONSIVE PROTEIN IAA11"/>
    <property type="match status" value="1"/>
</dbReference>
<reference evidence="13" key="2">
    <citation type="submission" date="2023-06" db="EMBL/GenBank/DDBJ databases">
        <authorList>
            <person name="Ma L."/>
            <person name="Liu K.-W."/>
            <person name="Li Z."/>
            <person name="Hsiao Y.-Y."/>
            <person name="Qi Y."/>
            <person name="Fu T."/>
            <person name="Tang G."/>
            <person name="Zhang D."/>
            <person name="Sun W.-H."/>
            <person name="Liu D.-K."/>
            <person name="Li Y."/>
            <person name="Chen G.-Z."/>
            <person name="Liu X.-D."/>
            <person name="Liao X.-Y."/>
            <person name="Jiang Y.-T."/>
            <person name="Yu X."/>
            <person name="Hao Y."/>
            <person name="Huang J."/>
            <person name="Zhao X.-W."/>
            <person name="Ke S."/>
            <person name="Chen Y.-Y."/>
            <person name="Wu W.-L."/>
            <person name="Hsu J.-L."/>
            <person name="Lin Y.-F."/>
            <person name="Huang M.-D."/>
            <person name="Li C.-Y."/>
            <person name="Huang L."/>
            <person name="Wang Z.-W."/>
            <person name="Zhao X."/>
            <person name="Zhong W.-Y."/>
            <person name="Peng D.-H."/>
            <person name="Ahmad S."/>
            <person name="Lan S."/>
            <person name="Zhang J.-S."/>
            <person name="Tsai W.-C."/>
            <person name="Van De Peer Y."/>
            <person name="Liu Z.-J."/>
        </authorList>
    </citation>
    <scope>NUCLEOTIDE SEQUENCE</scope>
    <source>
        <strain evidence="13">CP</strain>
        <tissue evidence="13">Leaves</tissue>
    </source>
</reference>
<evidence type="ECO:0000259" key="12">
    <source>
        <dbReference type="PROSITE" id="PS51745"/>
    </source>
</evidence>
<evidence type="ECO:0000256" key="6">
    <source>
        <dbReference type="ARBA" id="ARBA00023015"/>
    </source>
</evidence>
<reference evidence="13" key="1">
    <citation type="journal article" date="2023" name="Nat. Commun.">
        <title>Diploid and tetraploid genomes of Acorus and the evolution of monocots.</title>
        <authorList>
            <person name="Ma L."/>
            <person name="Liu K.W."/>
            <person name="Li Z."/>
            <person name="Hsiao Y.Y."/>
            <person name="Qi Y."/>
            <person name="Fu T."/>
            <person name="Tang G.D."/>
            <person name="Zhang D."/>
            <person name="Sun W.H."/>
            <person name="Liu D.K."/>
            <person name="Li Y."/>
            <person name="Chen G.Z."/>
            <person name="Liu X.D."/>
            <person name="Liao X.Y."/>
            <person name="Jiang Y.T."/>
            <person name="Yu X."/>
            <person name="Hao Y."/>
            <person name="Huang J."/>
            <person name="Zhao X.W."/>
            <person name="Ke S."/>
            <person name="Chen Y.Y."/>
            <person name="Wu W.L."/>
            <person name="Hsu J.L."/>
            <person name="Lin Y.F."/>
            <person name="Huang M.D."/>
            <person name="Li C.Y."/>
            <person name="Huang L."/>
            <person name="Wang Z.W."/>
            <person name="Zhao X."/>
            <person name="Zhong W.Y."/>
            <person name="Peng D.H."/>
            <person name="Ahmad S."/>
            <person name="Lan S."/>
            <person name="Zhang J.S."/>
            <person name="Tsai W.C."/>
            <person name="Van de Peer Y."/>
            <person name="Liu Z.J."/>
        </authorList>
    </citation>
    <scope>NUCLEOTIDE SEQUENCE</scope>
    <source>
        <strain evidence="13">CP</strain>
    </source>
</reference>
<comment type="similarity">
    <text evidence="3 10">Belongs to the Aux/IAA family.</text>
</comment>
<dbReference type="GO" id="GO:0006355">
    <property type="term" value="P:regulation of DNA-templated transcription"/>
    <property type="evidence" value="ECO:0007669"/>
    <property type="project" value="InterPro"/>
</dbReference>
<evidence type="ECO:0000256" key="2">
    <source>
        <dbReference type="ARBA" id="ARBA00004123"/>
    </source>
</evidence>
<evidence type="ECO:0000313" key="14">
    <source>
        <dbReference type="Proteomes" id="UP001180020"/>
    </source>
</evidence>
<gene>
    <name evidence="13" type="primary">IAA11</name>
    <name evidence="13" type="ORF">QJS10_CPA09g01865</name>
</gene>
<proteinExistence type="inferred from homology"/>
<comment type="subcellular location">
    <subcellularLocation>
        <location evidence="2 10">Nucleus</location>
    </subcellularLocation>
</comment>
<comment type="caution">
    <text evidence="13">The sequence shown here is derived from an EMBL/GenBank/DDBJ whole genome shotgun (WGS) entry which is preliminary data.</text>
</comment>
<keyword evidence="7 10" id="KW-0804">Transcription</keyword>
<dbReference type="PANTHER" id="PTHR31734">
    <property type="entry name" value="AUXIN-RESPONSIVE PROTEIN IAA17"/>
    <property type="match status" value="1"/>
</dbReference>
<dbReference type="Pfam" id="PF02309">
    <property type="entry name" value="AUX_IAA"/>
    <property type="match status" value="1"/>
</dbReference>
<evidence type="ECO:0000256" key="3">
    <source>
        <dbReference type="ARBA" id="ARBA00006728"/>
    </source>
</evidence>
<dbReference type="AlphaFoldDB" id="A0AAV9E7A8"/>
<feature type="domain" description="PB1" evidence="12">
    <location>
        <begin position="147"/>
        <end position="250"/>
    </location>
</feature>
<dbReference type="Proteomes" id="UP001180020">
    <property type="component" value="Unassembled WGS sequence"/>
</dbReference>
<keyword evidence="6 10" id="KW-0805">Transcription regulation</keyword>
<protein>
    <recommendedName>
        <fullName evidence="10">Auxin-responsive protein</fullName>
    </recommendedName>
</protein>
<evidence type="ECO:0000256" key="4">
    <source>
        <dbReference type="ARBA" id="ARBA00011726"/>
    </source>
</evidence>
<dbReference type="PROSITE" id="PS51745">
    <property type="entry name" value="PB1"/>
    <property type="match status" value="1"/>
</dbReference>
<evidence type="ECO:0000256" key="7">
    <source>
        <dbReference type="ARBA" id="ARBA00023163"/>
    </source>
</evidence>
<feature type="compositionally biased region" description="Pro residues" evidence="11">
    <location>
        <begin position="44"/>
        <end position="53"/>
    </location>
</feature>
<keyword evidence="5 10" id="KW-0678">Repressor</keyword>
<dbReference type="SUPFAM" id="SSF54277">
    <property type="entry name" value="CAD &amp; PB1 domains"/>
    <property type="match status" value="1"/>
</dbReference>
<keyword evidence="9 10" id="KW-0927">Auxin signaling pathway</keyword>
<evidence type="ECO:0000256" key="10">
    <source>
        <dbReference type="RuleBase" id="RU004549"/>
    </source>
</evidence>
<dbReference type="Gene3D" id="3.10.20.90">
    <property type="entry name" value="Phosphatidylinositol 3-kinase Catalytic Subunit, Chain A, domain 1"/>
    <property type="match status" value="1"/>
</dbReference>
<organism evidence="13 14">
    <name type="scientific">Acorus calamus</name>
    <name type="common">Sweet flag</name>
    <dbReference type="NCBI Taxonomy" id="4465"/>
    <lineage>
        <taxon>Eukaryota</taxon>
        <taxon>Viridiplantae</taxon>
        <taxon>Streptophyta</taxon>
        <taxon>Embryophyta</taxon>
        <taxon>Tracheophyta</taxon>
        <taxon>Spermatophyta</taxon>
        <taxon>Magnoliopsida</taxon>
        <taxon>Liliopsida</taxon>
        <taxon>Acoraceae</taxon>
        <taxon>Acorus</taxon>
    </lineage>
</organism>
<feature type="compositionally biased region" description="Low complexity" evidence="11">
    <location>
        <begin position="91"/>
        <end position="100"/>
    </location>
</feature>
<feature type="region of interest" description="Disordered" evidence="11">
    <location>
        <begin position="118"/>
        <end position="147"/>
    </location>
</feature>
<feature type="region of interest" description="Disordered" evidence="11">
    <location>
        <begin position="20"/>
        <end position="105"/>
    </location>
</feature>
<evidence type="ECO:0000256" key="9">
    <source>
        <dbReference type="ARBA" id="ARBA00023294"/>
    </source>
</evidence>
<dbReference type="InterPro" id="IPR003311">
    <property type="entry name" value="AUX_IAA"/>
</dbReference>
<accession>A0AAV9E7A8</accession>
<feature type="compositionally biased region" description="Basic and acidic residues" evidence="11">
    <location>
        <begin position="131"/>
        <end position="140"/>
    </location>
</feature>
<name>A0AAV9E7A8_ACOCL</name>
<evidence type="ECO:0000256" key="8">
    <source>
        <dbReference type="ARBA" id="ARBA00023242"/>
    </source>
</evidence>
<keyword evidence="14" id="KW-1185">Reference proteome</keyword>
<dbReference type="InterPro" id="IPR053793">
    <property type="entry name" value="PB1-like"/>
</dbReference>
<comment type="function">
    <text evidence="1 10">Aux/IAA proteins are short-lived transcriptional factors that function as repressors of early auxin response genes at low auxin concentrations.</text>
</comment>
<sequence>MKGGESAADLYNGLSEASSTYTAAEADESELDLGLTLGSSTARQPPPPQPKPPCRILTAEDFPSFVSSRLSPLSPSSVSSSSSPSPPPPSSARASNAPPSQVVGWPPIRAYRMNSLVSQSKDAMDSSNNNDDCKNKKQERGGVGGPSMFLKVNMDGVPIGRKIDLNAHLCYQTLARALEEMFSISYASLGCSRSGSEKEGTKASSKLLGGLSEFVLTYEDRDGDWMLVGDVPWGMFLSTVKRLRIMRTSEANGLGEKKLKSVLLLEVHGFKEKQMDREVSPFSSTTTTPEG</sequence>
<dbReference type="EMBL" id="JAUJYO010000009">
    <property type="protein sequence ID" value="KAK1309340.1"/>
    <property type="molecule type" value="Genomic_DNA"/>
</dbReference>
<keyword evidence="8 10" id="KW-0539">Nucleus</keyword>
<dbReference type="FunFam" id="3.10.20.90:FF:000078">
    <property type="entry name" value="Auxin-responsive protein"/>
    <property type="match status" value="1"/>
</dbReference>
<comment type="subunit">
    <text evidence="4 10">Homodimers and heterodimers.</text>
</comment>
<evidence type="ECO:0000256" key="1">
    <source>
        <dbReference type="ARBA" id="ARBA00002159"/>
    </source>
</evidence>
<evidence type="ECO:0000256" key="11">
    <source>
        <dbReference type="SAM" id="MobiDB-lite"/>
    </source>
</evidence>
<dbReference type="GO" id="GO:0009734">
    <property type="term" value="P:auxin-activated signaling pathway"/>
    <property type="evidence" value="ECO:0007669"/>
    <property type="project" value="UniProtKB-UniRule"/>
</dbReference>
<feature type="compositionally biased region" description="Low complexity" evidence="11">
    <location>
        <begin position="62"/>
        <end position="83"/>
    </location>
</feature>
<dbReference type="GO" id="GO:0005634">
    <property type="term" value="C:nucleus"/>
    <property type="evidence" value="ECO:0007669"/>
    <property type="project" value="UniProtKB-SubCell"/>
</dbReference>
<evidence type="ECO:0000256" key="5">
    <source>
        <dbReference type="ARBA" id="ARBA00022491"/>
    </source>
</evidence>